<accession>B6JCY1</accession>
<dbReference type="HOGENOM" id="CLU_199071_0_0_5"/>
<feature type="region of interest" description="Disordered" evidence="13">
    <location>
        <begin position="45"/>
        <end position="65"/>
    </location>
</feature>
<evidence type="ECO:0000256" key="10">
    <source>
        <dbReference type="ARBA" id="ARBA00022989"/>
    </source>
</evidence>
<evidence type="ECO:0000256" key="13">
    <source>
        <dbReference type="SAM" id="MobiDB-lite"/>
    </source>
</evidence>
<comment type="subcellular location">
    <subcellularLocation>
        <location evidence="2 12">Cell inner membrane</location>
        <topology evidence="2 12">Single-pass membrane protein</topology>
    </subcellularLocation>
</comment>
<keyword evidence="7 12" id="KW-0997">Cell inner membrane</keyword>
<keyword evidence="6 12" id="KW-1003">Cell membrane</keyword>
<comment type="similarity">
    <text evidence="3 12">Belongs to the CcmD/CycX/HelD family.</text>
</comment>
<evidence type="ECO:0000256" key="6">
    <source>
        <dbReference type="ARBA" id="ARBA00022475"/>
    </source>
</evidence>
<proteinExistence type="inferred from homology"/>
<dbReference type="Pfam" id="PF04995">
    <property type="entry name" value="CcmD"/>
    <property type="match status" value="1"/>
</dbReference>
<evidence type="ECO:0000256" key="5">
    <source>
        <dbReference type="ARBA" id="ARBA00022448"/>
    </source>
</evidence>
<dbReference type="STRING" id="504832.OCA5_c33770"/>
<evidence type="ECO:0000256" key="12">
    <source>
        <dbReference type="RuleBase" id="RU363101"/>
    </source>
</evidence>
<evidence type="ECO:0000256" key="2">
    <source>
        <dbReference type="ARBA" id="ARBA00004377"/>
    </source>
</evidence>
<feature type="compositionally biased region" description="Basic and acidic residues" evidence="13">
    <location>
        <begin position="56"/>
        <end position="65"/>
    </location>
</feature>
<dbReference type="OrthoDB" id="7868669at2"/>
<dbReference type="GO" id="GO:0015886">
    <property type="term" value="P:heme transport"/>
    <property type="evidence" value="ECO:0007669"/>
    <property type="project" value="InterPro"/>
</dbReference>
<organism evidence="14 15">
    <name type="scientific">Afipia carboxidovorans (strain ATCC 49405 / DSM 1227 / KCTC 32145 / OM5)</name>
    <name type="common">Oligotropha carboxidovorans</name>
    <dbReference type="NCBI Taxonomy" id="504832"/>
    <lineage>
        <taxon>Bacteria</taxon>
        <taxon>Pseudomonadati</taxon>
        <taxon>Pseudomonadota</taxon>
        <taxon>Alphaproteobacteria</taxon>
        <taxon>Hyphomicrobiales</taxon>
        <taxon>Nitrobacteraceae</taxon>
        <taxon>Afipia</taxon>
    </lineage>
</organism>
<gene>
    <name evidence="14" type="ordered locus">OCA5_c33770</name>
</gene>
<dbReference type="Proteomes" id="UP000007730">
    <property type="component" value="Chromosome"/>
</dbReference>
<reference evidence="14 15" key="1">
    <citation type="journal article" date="2011" name="J. Bacteriol.">
        <title>Complete genome sequences of the chemolithoautotrophic Oligotropha carboxidovorans strains OM4 and OM5.</title>
        <authorList>
            <person name="Volland S."/>
            <person name="Rachinger M."/>
            <person name="Strittmatter A."/>
            <person name="Daniel R."/>
            <person name="Gottschalk G."/>
            <person name="Meyer O."/>
        </authorList>
    </citation>
    <scope>NUCLEOTIDE SEQUENCE [LARGE SCALE GENOMIC DNA]</scope>
    <source>
        <strain evidence="15">ATCC 49405 / DSM 1227 / KCTC 32145 / OM5</strain>
    </source>
</reference>
<evidence type="ECO:0000256" key="8">
    <source>
        <dbReference type="ARBA" id="ARBA00022692"/>
    </source>
</evidence>
<dbReference type="RefSeq" id="WP_012561742.1">
    <property type="nucleotide sequence ID" value="NC_011386.1"/>
</dbReference>
<evidence type="ECO:0000256" key="4">
    <source>
        <dbReference type="ARBA" id="ARBA00016461"/>
    </source>
</evidence>
<evidence type="ECO:0000256" key="7">
    <source>
        <dbReference type="ARBA" id="ARBA00022519"/>
    </source>
</evidence>
<keyword evidence="15" id="KW-1185">Reference proteome</keyword>
<evidence type="ECO:0000256" key="3">
    <source>
        <dbReference type="ARBA" id="ARBA00008741"/>
    </source>
</evidence>
<protein>
    <recommendedName>
        <fullName evidence="4 12">Heme exporter protein D</fullName>
    </recommendedName>
</protein>
<evidence type="ECO:0000256" key="1">
    <source>
        <dbReference type="ARBA" id="ARBA00002442"/>
    </source>
</evidence>
<keyword evidence="8 12" id="KW-0812">Transmembrane</keyword>
<dbReference type="GO" id="GO:0005886">
    <property type="term" value="C:plasma membrane"/>
    <property type="evidence" value="ECO:0007669"/>
    <property type="project" value="UniProtKB-SubCell"/>
</dbReference>
<dbReference type="InterPro" id="IPR007078">
    <property type="entry name" value="Haem_export_protD_CcmD"/>
</dbReference>
<dbReference type="EMBL" id="CP002826">
    <property type="protein sequence ID" value="AEI08051.1"/>
    <property type="molecule type" value="Genomic_DNA"/>
</dbReference>
<evidence type="ECO:0000313" key="14">
    <source>
        <dbReference type="EMBL" id="AEI08051.1"/>
    </source>
</evidence>
<dbReference type="AlphaFoldDB" id="B6JCY1"/>
<dbReference type="PATRIC" id="fig|504832.7.peg.3548"/>
<dbReference type="NCBIfam" id="TIGR03141">
    <property type="entry name" value="cytochro_ccmD"/>
    <property type="match status" value="1"/>
</dbReference>
<keyword evidence="9 12" id="KW-0201">Cytochrome c-type biogenesis</keyword>
<feature type="transmembrane region" description="Helical" evidence="12">
    <location>
        <begin position="6"/>
        <end position="31"/>
    </location>
</feature>
<evidence type="ECO:0000313" key="15">
    <source>
        <dbReference type="Proteomes" id="UP000007730"/>
    </source>
</evidence>
<comment type="function">
    <text evidence="1 12">Required for the export of heme to the periplasm for the biogenesis of c-type cytochromes.</text>
</comment>
<dbReference type="eggNOG" id="ENOG503153G">
    <property type="taxonomic scope" value="Bacteria"/>
</dbReference>
<keyword evidence="5 12" id="KW-0813">Transport</keyword>
<evidence type="ECO:0000256" key="11">
    <source>
        <dbReference type="ARBA" id="ARBA00023136"/>
    </source>
</evidence>
<sequence>MSALGPYTVFITTSYALVALVVGGLIAAVMIDYRRQQAELRRLEASGVTRRSGKTAADKTASESL</sequence>
<keyword evidence="10 12" id="KW-1133">Transmembrane helix</keyword>
<dbReference type="GO" id="GO:0017004">
    <property type="term" value="P:cytochrome complex assembly"/>
    <property type="evidence" value="ECO:0007669"/>
    <property type="project" value="UniProtKB-KW"/>
</dbReference>
<dbReference type="KEGG" id="ocg:OCA5_c33770"/>
<name>B6JCY1_AFIC5</name>
<keyword evidence="11 12" id="KW-0472">Membrane</keyword>
<dbReference type="KEGG" id="oca:OCAR_4567"/>
<evidence type="ECO:0000256" key="9">
    <source>
        <dbReference type="ARBA" id="ARBA00022748"/>
    </source>
</evidence>